<dbReference type="InterPro" id="IPR031463">
    <property type="entry name" value="Mic12"/>
</dbReference>
<evidence type="ECO:0000256" key="2">
    <source>
        <dbReference type="ARBA" id="ARBA00004370"/>
    </source>
</evidence>
<gene>
    <name evidence="12" type="ORF">QBC47DRAFT_361597</name>
</gene>
<keyword evidence="7 11" id="KW-0496">Mitochondrion</keyword>
<dbReference type="GO" id="GO:0044284">
    <property type="term" value="C:mitochondrial crista junction"/>
    <property type="evidence" value="ECO:0007669"/>
    <property type="project" value="InterPro"/>
</dbReference>
<proteinExistence type="inferred from homology"/>
<keyword evidence="13" id="KW-1185">Reference proteome</keyword>
<comment type="subunit">
    <text evidence="11">Component of the mitochondrial contact site and cristae organizing system (MICOS) complex.</text>
</comment>
<evidence type="ECO:0000256" key="1">
    <source>
        <dbReference type="ARBA" id="ARBA00002689"/>
    </source>
</evidence>
<keyword evidence="5" id="KW-0812">Transmembrane</keyword>
<keyword evidence="8" id="KW-0472">Membrane</keyword>
<protein>
    <recommendedName>
        <fullName evidence="4 11">MICOS complex subunit MIC12</fullName>
    </recommendedName>
    <alternativeName>
        <fullName evidence="10 11">Altered inheritance of mitochondria protein 5, mitochondrial</fullName>
    </alternativeName>
    <alternativeName>
        <fullName evidence="9 11">Found in mitochondrial proteome protein 51</fullName>
    </alternativeName>
</protein>
<evidence type="ECO:0000256" key="4">
    <source>
        <dbReference type="ARBA" id="ARBA00018170"/>
    </source>
</evidence>
<organism evidence="12 13">
    <name type="scientific">Echria macrotheca</name>
    <dbReference type="NCBI Taxonomy" id="438768"/>
    <lineage>
        <taxon>Eukaryota</taxon>
        <taxon>Fungi</taxon>
        <taxon>Dikarya</taxon>
        <taxon>Ascomycota</taxon>
        <taxon>Pezizomycotina</taxon>
        <taxon>Sordariomycetes</taxon>
        <taxon>Sordariomycetidae</taxon>
        <taxon>Sordariales</taxon>
        <taxon>Schizotheciaceae</taxon>
        <taxon>Echria</taxon>
    </lineage>
</organism>
<evidence type="ECO:0000256" key="11">
    <source>
        <dbReference type="RuleBase" id="RU363010"/>
    </source>
</evidence>
<reference evidence="12" key="1">
    <citation type="submission" date="2023-06" db="EMBL/GenBank/DDBJ databases">
        <title>Genome-scale phylogeny and comparative genomics of the fungal order Sordariales.</title>
        <authorList>
            <consortium name="Lawrence Berkeley National Laboratory"/>
            <person name="Hensen N."/>
            <person name="Bonometti L."/>
            <person name="Westerberg I."/>
            <person name="Brannstrom I.O."/>
            <person name="Guillou S."/>
            <person name="Cros-Aarteil S."/>
            <person name="Calhoun S."/>
            <person name="Haridas S."/>
            <person name="Kuo A."/>
            <person name="Mondo S."/>
            <person name="Pangilinan J."/>
            <person name="Riley R."/>
            <person name="Labutti K."/>
            <person name="Andreopoulos B."/>
            <person name="Lipzen A."/>
            <person name="Chen C."/>
            <person name="Yanf M."/>
            <person name="Daum C."/>
            <person name="Ng V."/>
            <person name="Clum A."/>
            <person name="Steindorff A."/>
            <person name="Ohm R."/>
            <person name="Martin F."/>
            <person name="Silar P."/>
            <person name="Natvig D."/>
            <person name="Lalanne C."/>
            <person name="Gautier V."/>
            <person name="Ament-Velasquez S.L."/>
            <person name="Kruys A."/>
            <person name="Hutchinson M.I."/>
            <person name="Powell A.J."/>
            <person name="Barry K."/>
            <person name="Miller A.N."/>
            <person name="Grigoriev I.V."/>
            <person name="Debuchy R."/>
            <person name="Gladieux P."/>
            <person name="Thoren M.H."/>
            <person name="Johannesson H."/>
        </authorList>
    </citation>
    <scope>NUCLEOTIDE SEQUENCE</scope>
    <source>
        <strain evidence="12">PSN4</strain>
    </source>
</reference>
<comment type="subcellular location">
    <subcellularLocation>
        <location evidence="2">Membrane</location>
    </subcellularLocation>
    <subcellularLocation>
        <location evidence="11">Mitochondrion inner membrane</location>
        <topology evidence="11">Single-pass membrane protein</topology>
    </subcellularLocation>
</comment>
<name>A0AAJ0F5H7_9PEZI</name>
<evidence type="ECO:0000256" key="5">
    <source>
        <dbReference type="ARBA" id="ARBA00022692"/>
    </source>
</evidence>
<evidence type="ECO:0000256" key="7">
    <source>
        <dbReference type="ARBA" id="ARBA00023128"/>
    </source>
</evidence>
<evidence type="ECO:0000313" key="13">
    <source>
        <dbReference type="Proteomes" id="UP001239445"/>
    </source>
</evidence>
<keyword evidence="6" id="KW-1133">Transmembrane helix</keyword>
<keyword evidence="11" id="KW-0999">Mitochondrion inner membrane</keyword>
<dbReference type="Proteomes" id="UP001239445">
    <property type="component" value="Unassembled WGS sequence"/>
</dbReference>
<evidence type="ECO:0000256" key="10">
    <source>
        <dbReference type="ARBA" id="ARBA00032985"/>
    </source>
</evidence>
<comment type="function">
    <text evidence="1 11">Component of the MICOS complex, a large protein complex of the mitochondrial inner membrane that plays crucial roles in the maintenance of crista junctions, inner membrane architecture, and formation of contact sites to the outer membrane.</text>
</comment>
<evidence type="ECO:0000256" key="6">
    <source>
        <dbReference type="ARBA" id="ARBA00022989"/>
    </source>
</evidence>
<evidence type="ECO:0000256" key="8">
    <source>
        <dbReference type="ARBA" id="ARBA00023136"/>
    </source>
</evidence>
<comment type="similarity">
    <text evidence="3 11">Belongs to the MICOS complex subunit Mic12 family.</text>
</comment>
<sequence length="232" mass="25793">MGFATGFTGGVTVTLGLTYLALAAHDRNRRTQSDILRAQTRVLNTLVPSSRSPTTPEEEEAILYPPSREELAARRRGHFIEAAKDRWNAEIEGAVRWAQTRDWAAARDDAEARVRDVAARVPVPAPPSVHMPDTDRLKEGVRGTASQIREDVAGVVGKTKELVGRAKAAVYLAEEKADSRLDAKLLHVSEIERALGERYEKDESVMKKGVEEVLAERYKPIEERDNSRLRGI</sequence>
<evidence type="ECO:0000256" key="9">
    <source>
        <dbReference type="ARBA" id="ARBA00032159"/>
    </source>
</evidence>
<dbReference type="AlphaFoldDB" id="A0AAJ0F5H7"/>
<evidence type="ECO:0000313" key="12">
    <source>
        <dbReference type="EMBL" id="KAK1754542.1"/>
    </source>
</evidence>
<dbReference type="Pfam" id="PF17050">
    <property type="entry name" value="AIM5"/>
    <property type="match status" value="1"/>
</dbReference>
<dbReference type="GO" id="GO:0042407">
    <property type="term" value="P:cristae formation"/>
    <property type="evidence" value="ECO:0007669"/>
    <property type="project" value="InterPro"/>
</dbReference>
<comment type="caution">
    <text evidence="12">The sequence shown here is derived from an EMBL/GenBank/DDBJ whole genome shotgun (WGS) entry which is preliminary data.</text>
</comment>
<dbReference type="GO" id="GO:0061617">
    <property type="term" value="C:MICOS complex"/>
    <property type="evidence" value="ECO:0007669"/>
    <property type="project" value="UniProtKB-UniRule"/>
</dbReference>
<evidence type="ECO:0000256" key="3">
    <source>
        <dbReference type="ARBA" id="ARBA00009188"/>
    </source>
</evidence>
<dbReference type="EMBL" id="MU839835">
    <property type="protein sequence ID" value="KAK1754542.1"/>
    <property type="molecule type" value="Genomic_DNA"/>
</dbReference>
<accession>A0AAJ0F5H7</accession>